<gene>
    <name evidence="1" type="ORF">ASZ90_012215</name>
</gene>
<dbReference type="AlphaFoldDB" id="A0A0W8FB39"/>
<proteinExistence type="predicted"/>
<reference evidence="1" key="1">
    <citation type="journal article" date="2015" name="Proc. Natl. Acad. Sci. U.S.A.">
        <title>Networks of energetic and metabolic interactions define dynamics in microbial communities.</title>
        <authorList>
            <person name="Embree M."/>
            <person name="Liu J.K."/>
            <person name="Al-Bassam M.M."/>
            <person name="Zengler K."/>
        </authorList>
    </citation>
    <scope>NUCLEOTIDE SEQUENCE</scope>
</reference>
<organism evidence="1">
    <name type="scientific">hydrocarbon metagenome</name>
    <dbReference type="NCBI Taxonomy" id="938273"/>
    <lineage>
        <taxon>unclassified sequences</taxon>
        <taxon>metagenomes</taxon>
        <taxon>ecological metagenomes</taxon>
    </lineage>
</organism>
<protein>
    <submittedName>
        <fullName evidence="1">Uncharacterized protein</fullName>
    </submittedName>
</protein>
<evidence type="ECO:0000313" key="1">
    <source>
        <dbReference type="EMBL" id="KUG18089.1"/>
    </source>
</evidence>
<dbReference type="EMBL" id="LNQE01001403">
    <property type="protein sequence ID" value="KUG18089.1"/>
    <property type="molecule type" value="Genomic_DNA"/>
</dbReference>
<accession>A0A0W8FB39</accession>
<sequence>MDRDLNASINIRTLRLRGRAYRDAANNQPVSEVGSPGI</sequence>
<name>A0A0W8FB39_9ZZZZ</name>
<comment type="caution">
    <text evidence="1">The sequence shown here is derived from an EMBL/GenBank/DDBJ whole genome shotgun (WGS) entry which is preliminary data.</text>
</comment>